<name>A0ABY4E8G6_9NEIS</name>
<proteinExistence type="predicted"/>
<dbReference type="RefSeq" id="WP_058304771.1">
    <property type="nucleotide sequence ID" value="NZ_CABKVG010000004.1"/>
</dbReference>
<dbReference type="InterPro" id="IPR046297">
    <property type="entry name" value="DUF6334"/>
</dbReference>
<accession>A0ABY4E8G6</accession>
<gene>
    <name evidence="1" type="ORF">LVJ82_09640</name>
</gene>
<evidence type="ECO:0000313" key="2">
    <source>
        <dbReference type="Proteomes" id="UP000832011"/>
    </source>
</evidence>
<organism evidence="1 2">
    <name type="scientific">Vitreoscilla massiliensis</name>
    <dbReference type="NCBI Taxonomy" id="1689272"/>
    <lineage>
        <taxon>Bacteria</taxon>
        <taxon>Pseudomonadati</taxon>
        <taxon>Pseudomonadota</taxon>
        <taxon>Betaproteobacteria</taxon>
        <taxon>Neisseriales</taxon>
        <taxon>Neisseriaceae</taxon>
        <taxon>Vitreoscilla</taxon>
    </lineage>
</organism>
<protein>
    <submittedName>
        <fullName evidence="1">DUF6334 family protein</fullName>
    </submittedName>
</protein>
<dbReference type="EMBL" id="CP091511">
    <property type="protein sequence ID" value="UOO91200.1"/>
    <property type="molecule type" value="Genomic_DNA"/>
</dbReference>
<sequence length="278" mass="32354">MYLYDFHQQCDDIVVIQFYLNDSGDIKAMLMEMDQGYRLCVQAAGDDVHFNVCLPHEPLNLDSHWRVWEWHQYDGDMWAFHWLREPEAGVCSVLQFGFWREGEGCWHVRAQASTLQIWQAYQDWQDVSEPPLPNMLEAIPLSQITEMTLPQLCVLRPQITVVKMHREDQRNEIWAMEICWHTGQTLSLRVEENYDELFPSVVVSGHESAVDIFDEEFTGRIHDWHGWDGKVLVDAWVMVNQQGYQDGLQLTFADGSCWQAVVAASTIAVYAMQQVVLQ</sequence>
<reference evidence="1 2" key="1">
    <citation type="journal article" date="2022" name="Res Sq">
        <title>Evolution of multicellular longitudinally dividing oral cavity symbionts (Neisseriaceae).</title>
        <authorList>
            <person name="Nyongesa S."/>
            <person name="Weber P."/>
            <person name="Bernet E."/>
            <person name="Pullido F."/>
            <person name="Nieckarz M."/>
            <person name="Delaby M."/>
            <person name="Nieves C."/>
            <person name="Viehboeck T."/>
            <person name="Krause N."/>
            <person name="Rivera-Millot A."/>
            <person name="Nakamura A."/>
            <person name="Vischer N."/>
            <person name="VanNieuwenhze M."/>
            <person name="Brun Y."/>
            <person name="Cava F."/>
            <person name="Bulgheresi S."/>
            <person name="Veyrier F."/>
        </authorList>
    </citation>
    <scope>NUCLEOTIDE SEQUENCE [LARGE SCALE GENOMIC DNA]</scope>
    <source>
        <strain evidence="1 2">SN4</strain>
    </source>
</reference>
<keyword evidence="2" id="KW-1185">Reference proteome</keyword>
<evidence type="ECO:0000313" key="1">
    <source>
        <dbReference type="EMBL" id="UOO91200.1"/>
    </source>
</evidence>
<dbReference type="Pfam" id="PF19860">
    <property type="entry name" value="DUF6334"/>
    <property type="match status" value="1"/>
</dbReference>
<dbReference type="Proteomes" id="UP000832011">
    <property type="component" value="Chromosome"/>
</dbReference>